<dbReference type="HOGENOM" id="CLU_2813379_0_0_1"/>
<dbReference type="AlphaFoldDB" id="A0A0C9YEQ2"/>
<evidence type="ECO:0000313" key="3">
    <source>
        <dbReference type="Proteomes" id="UP000054018"/>
    </source>
</evidence>
<name>A0A0C9YEQ2_9AGAM</name>
<evidence type="ECO:0000256" key="1">
    <source>
        <dbReference type="SAM" id="MobiDB-lite"/>
    </source>
</evidence>
<proteinExistence type="predicted"/>
<organism evidence="2 3">
    <name type="scientific">Pisolithus microcarpus 441</name>
    <dbReference type="NCBI Taxonomy" id="765257"/>
    <lineage>
        <taxon>Eukaryota</taxon>
        <taxon>Fungi</taxon>
        <taxon>Dikarya</taxon>
        <taxon>Basidiomycota</taxon>
        <taxon>Agaricomycotina</taxon>
        <taxon>Agaricomycetes</taxon>
        <taxon>Agaricomycetidae</taxon>
        <taxon>Boletales</taxon>
        <taxon>Sclerodermatineae</taxon>
        <taxon>Pisolithaceae</taxon>
        <taxon>Pisolithus</taxon>
    </lineage>
</organism>
<keyword evidence="3" id="KW-1185">Reference proteome</keyword>
<feature type="compositionally biased region" description="Pro residues" evidence="1">
    <location>
        <begin position="54"/>
        <end position="67"/>
    </location>
</feature>
<accession>A0A0C9YEQ2</accession>
<reference evidence="2 3" key="1">
    <citation type="submission" date="2014-04" db="EMBL/GenBank/DDBJ databases">
        <authorList>
            <consortium name="DOE Joint Genome Institute"/>
            <person name="Kuo A."/>
            <person name="Kohler A."/>
            <person name="Costa M.D."/>
            <person name="Nagy L.G."/>
            <person name="Floudas D."/>
            <person name="Copeland A."/>
            <person name="Barry K.W."/>
            <person name="Cichocki N."/>
            <person name="Veneault-Fourrey C."/>
            <person name="LaButti K."/>
            <person name="Lindquist E.A."/>
            <person name="Lipzen A."/>
            <person name="Lundell T."/>
            <person name="Morin E."/>
            <person name="Murat C."/>
            <person name="Sun H."/>
            <person name="Tunlid A."/>
            <person name="Henrissat B."/>
            <person name="Grigoriev I.V."/>
            <person name="Hibbett D.S."/>
            <person name="Martin F."/>
            <person name="Nordberg H.P."/>
            <person name="Cantor M.N."/>
            <person name="Hua S.X."/>
        </authorList>
    </citation>
    <scope>NUCLEOTIDE SEQUENCE [LARGE SCALE GENOMIC DNA]</scope>
    <source>
        <strain evidence="2 3">441</strain>
    </source>
</reference>
<protein>
    <submittedName>
        <fullName evidence="2">Uncharacterized protein</fullName>
    </submittedName>
</protein>
<evidence type="ECO:0000313" key="2">
    <source>
        <dbReference type="EMBL" id="KIK12384.1"/>
    </source>
</evidence>
<reference evidence="3" key="2">
    <citation type="submission" date="2015-01" db="EMBL/GenBank/DDBJ databases">
        <title>Evolutionary Origins and Diversification of the Mycorrhizal Mutualists.</title>
        <authorList>
            <consortium name="DOE Joint Genome Institute"/>
            <consortium name="Mycorrhizal Genomics Consortium"/>
            <person name="Kohler A."/>
            <person name="Kuo A."/>
            <person name="Nagy L.G."/>
            <person name="Floudas D."/>
            <person name="Copeland A."/>
            <person name="Barry K.W."/>
            <person name="Cichocki N."/>
            <person name="Veneault-Fourrey C."/>
            <person name="LaButti K."/>
            <person name="Lindquist E.A."/>
            <person name="Lipzen A."/>
            <person name="Lundell T."/>
            <person name="Morin E."/>
            <person name="Murat C."/>
            <person name="Riley R."/>
            <person name="Ohm R."/>
            <person name="Sun H."/>
            <person name="Tunlid A."/>
            <person name="Henrissat B."/>
            <person name="Grigoriev I.V."/>
            <person name="Hibbett D.S."/>
            <person name="Martin F."/>
        </authorList>
    </citation>
    <scope>NUCLEOTIDE SEQUENCE [LARGE SCALE GENOMIC DNA]</scope>
    <source>
        <strain evidence="3">441</strain>
    </source>
</reference>
<dbReference type="EMBL" id="KN834088">
    <property type="protein sequence ID" value="KIK12384.1"/>
    <property type="molecule type" value="Genomic_DNA"/>
</dbReference>
<sequence>MQSENPSLHPGDVHTEGEMCILPPAPSRRILERERNRSAVCPQHPTSSSMHSGPPRPPAPIPIPLVG</sequence>
<feature type="region of interest" description="Disordered" evidence="1">
    <location>
        <begin position="1"/>
        <end position="67"/>
    </location>
</feature>
<dbReference type="Proteomes" id="UP000054018">
    <property type="component" value="Unassembled WGS sequence"/>
</dbReference>
<dbReference type="OrthoDB" id="2650642at2759"/>
<gene>
    <name evidence="2" type="ORF">PISMIDRAFT_18784</name>
</gene>